<evidence type="ECO:0000259" key="7">
    <source>
        <dbReference type="PROSITE" id="PS50222"/>
    </source>
</evidence>
<dbReference type="InterPro" id="IPR018247">
    <property type="entry name" value="EF_Hand_1_Ca_BS"/>
</dbReference>
<evidence type="ECO:0000256" key="1">
    <source>
        <dbReference type="ARBA" id="ARBA00004141"/>
    </source>
</evidence>
<gene>
    <name evidence="8" type="ORF">C1SCF055_LOCUS2041</name>
</gene>
<keyword evidence="3 6" id="KW-1133">Transmembrane helix</keyword>
<dbReference type="Gene3D" id="1.10.287.70">
    <property type="match status" value="1"/>
</dbReference>
<evidence type="ECO:0000313" key="8">
    <source>
        <dbReference type="EMBL" id="CAI3973540.1"/>
    </source>
</evidence>
<organism evidence="8">
    <name type="scientific">Cladocopium goreaui</name>
    <dbReference type="NCBI Taxonomy" id="2562237"/>
    <lineage>
        <taxon>Eukaryota</taxon>
        <taxon>Sar</taxon>
        <taxon>Alveolata</taxon>
        <taxon>Dinophyceae</taxon>
        <taxon>Suessiales</taxon>
        <taxon>Symbiodiniaceae</taxon>
        <taxon>Cladocopium</taxon>
    </lineage>
</organism>
<dbReference type="SUPFAM" id="SSF81324">
    <property type="entry name" value="Voltage-gated potassium channels"/>
    <property type="match status" value="1"/>
</dbReference>
<dbReference type="GO" id="GO:0016020">
    <property type="term" value="C:membrane"/>
    <property type="evidence" value="ECO:0007669"/>
    <property type="project" value="UniProtKB-SubCell"/>
</dbReference>
<dbReference type="InterPro" id="IPR002048">
    <property type="entry name" value="EF_hand_dom"/>
</dbReference>
<proteinExistence type="predicted"/>
<comment type="caution">
    <text evidence="8">The sequence shown here is derived from an EMBL/GenBank/DDBJ whole genome shotgun (WGS) entry which is preliminary data.</text>
</comment>
<evidence type="ECO:0000256" key="6">
    <source>
        <dbReference type="SAM" id="Phobius"/>
    </source>
</evidence>
<accession>A0A9P1BJ41</accession>
<evidence type="ECO:0000256" key="4">
    <source>
        <dbReference type="ARBA" id="ARBA00023136"/>
    </source>
</evidence>
<sequence length="529" mass="59397">MAWNHDIPAERMTGKVEMKDFTKNLSQVKASCASLLEQIAALQAAHEEAMAGVFVSEEKDVKGKPTELTRATGDGAETSERPLSLTTMDLLRKEPEKKAKTANKLGVLEKVLRWFRRGPSSQAKEKDPKEMAVKSCELPVKDECEPGSVSIKDHRPTSADPKVSGKSCTKECCVQSRALAQRIVASFLFKAIVMMAILANAIWLAFQTDWRLRNAYAPLTGGVKETEDQNVDLAFAIWFLMEVALRLFAEGKDFFWGPHQVWNMFDSLIVLEAWVTVFYDFIQLTQLRVLGVLRLARITGRIVRMMKTPKVFRSARTMMIAVLNSFADLFWSILVIALILFVYGVFLSEGAVEYFVSLGPVGNLTSAQQADADRVKDYFGSMHMIMISLWAAVSGGNDWMNYGETLQVMDTTWVYFATFVFYIAFCAIGLFNVVTGVFVDSAVEAAQNLKSEAETIQSYHEDLENEIEEFKSVLKMTDIDRDGKVSYNELAETVQKEQNVVTCPHLNFLTMSRRSNAAKHQDCQKDVCS</sequence>
<dbReference type="EMBL" id="CAMXCT010000083">
    <property type="protein sequence ID" value="CAI3973540.1"/>
    <property type="molecule type" value="Genomic_DNA"/>
</dbReference>
<feature type="transmembrane region" description="Helical" evidence="6">
    <location>
        <begin position="413"/>
        <end position="439"/>
    </location>
</feature>
<dbReference type="OrthoDB" id="10068803at2759"/>
<evidence type="ECO:0000256" key="5">
    <source>
        <dbReference type="SAM" id="Coils"/>
    </source>
</evidence>
<comment type="subcellular location">
    <subcellularLocation>
        <location evidence="1">Membrane</location>
        <topology evidence="1">Multi-pass membrane protein</topology>
    </subcellularLocation>
</comment>
<dbReference type="InterPro" id="IPR027359">
    <property type="entry name" value="Volt_channel_dom_sf"/>
</dbReference>
<evidence type="ECO:0000256" key="3">
    <source>
        <dbReference type="ARBA" id="ARBA00022989"/>
    </source>
</evidence>
<dbReference type="PROSITE" id="PS00018">
    <property type="entry name" value="EF_HAND_1"/>
    <property type="match status" value="1"/>
</dbReference>
<dbReference type="EMBL" id="CAMXCT030000083">
    <property type="protein sequence ID" value="CAL4760852.1"/>
    <property type="molecule type" value="Genomic_DNA"/>
</dbReference>
<keyword evidence="2 6" id="KW-0812">Transmembrane</keyword>
<feature type="transmembrane region" description="Helical" evidence="6">
    <location>
        <begin position="187"/>
        <end position="206"/>
    </location>
</feature>
<evidence type="ECO:0000313" key="10">
    <source>
        <dbReference type="Proteomes" id="UP001152797"/>
    </source>
</evidence>
<dbReference type="AlphaFoldDB" id="A0A9P1BJ41"/>
<feature type="coiled-coil region" evidence="5">
    <location>
        <begin position="446"/>
        <end position="480"/>
    </location>
</feature>
<dbReference type="Proteomes" id="UP001152797">
    <property type="component" value="Unassembled WGS sequence"/>
</dbReference>
<dbReference type="PROSITE" id="PS50222">
    <property type="entry name" value="EF_HAND_2"/>
    <property type="match status" value="1"/>
</dbReference>
<feature type="domain" description="EF-hand" evidence="7">
    <location>
        <begin position="465"/>
        <end position="500"/>
    </location>
</feature>
<keyword evidence="10" id="KW-1185">Reference proteome</keyword>
<dbReference type="PANTHER" id="PTHR46726:SF1">
    <property type="entry name" value="TWO-PORE CALCIUM CHANNEL 3"/>
    <property type="match status" value="1"/>
</dbReference>
<dbReference type="EMBL" id="CAMXCT020000083">
    <property type="protein sequence ID" value="CAL1126915.1"/>
    <property type="molecule type" value="Genomic_DNA"/>
</dbReference>
<dbReference type="GO" id="GO:0005509">
    <property type="term" value="F:calcium ion binding"/>
    <property type="evidence" value="ECO:0007669"/>
    <property type="project" value="InterPro"/>
</dbReference>
<dbReference type="SMART" id="SM00054">
    <property type="entry name" value="EFh"/>
    <property type="match status" value="1"/>
</dbReference>
<keyword evidence="4 6" id="KW-0472">Membrane</keyword>
<evidence type="ECO:0000313" key="9">
    <source>
        <dbReference type="EMBL" id="CAL4760852.1"/>
    </source>
</evidence>
<evidence type="ECO:0000256" key="2">
    <source>
        <dbReference type="ARBA" id="ARBA00022692"/>
    </source>
</evidence>
<dbReference type="Pfam" id="PF00520">
    <property type="entry name" value="Ion_trans"/>
    <property type="match status" value="1"/>
</dbReference>
<dbReference type="InterPro" id="IPR005821">
    <property type="entry name" value="Ion_trans_dom"/>
</dbReference>
<protein>
    <submittedName>
        <fullName evidence="9">EF-hand domain-containing protein</fullName>
    </submittedName>
</protein>
<dbReference type="PANTHER" id="PTHR46726">
    <property type="entry name" value="TWO PORE CHANNEL 3"/>
    <property type="match status" value="1"/>
</dbReference>
<reference evidence="8" key="1">
    <citation type="submission" date="2022-10" db="EMBL/GenBank/DDBJ databases">
        <authorList>
            <person name="Chen Y."/>
            <person name="Dougan E. K."/>
            <person name="Chan C."/>
            <person name="Rhodes N."/>
            <person name="Thang M."/>
        </authorList>
    </citation>
    <scope>NUCLEOTIDE SEQUENCE</scope>
</reference>
<feature type="transmembrane region" description="Helical" evidence="6">
    <location>
        <begin position="329"/>
        <end position="356"/>
    </location>
</feature>
<keyword evidence="5" id="KW-0175">Coiled coil</keyword>
<dbReference type="Gene3D" id="1.20.120.350">
    <property type="entry name" value="Voltage-gated potassium channels. Chain C"/>
    <property type="match status" value="1"/>
</dbReference>
<reference evidence="9 10" key="2">
    <citation type="submission" date="2024-05" db="EMBL/GenBank/DDBJ databases">
        <authorList>
            <person name="Chen Y."/>
            <person name="Shah S."/>
            <person name="Dougan E. K."/>
            <person name="Thang M."/>
            <person name="Chan C."/>
        </authorList>
    </citation>
    <scope>NUCLEOTIDE SEQUENCE [LARGE SCALE GENOMIC DNA]</scope>
</reference>
<dbReference type="GO" id="GO:0005216">
    <property type="term" value="F:monoatomic ion channel activity"/>
    <property type="evidence" value="ECO:0007669"/>
    <property type="project" value="InterPro"/>
</dbReference>
<name>A0A9P1BJ41_9DINO</name>